<dbReference type="EMBL" id="JBAMIC010000004">
    <property type="protein sequence ID" value="KAK7108350.1"/>
    <property type="molecule type" value="Genomic_DNA"/>
</dbReference>
<evidence type="ECO:0000313" key="2">
    <source>
        <dbReference type="Proteomes" id="UP001374579"/>
    </source>
</evidence>
<dbReference type="AlphaFoldDB" id="A0AAN9GIT3"/>
<protein>
    <submittedName>
        <fullName evidence="1">Uncharacterized protein</fullName>
    </submittedName>
</protein>
<proteinExistence type="predicted"/>
<reference evidence="1 2" key="1">
    <citation type="submission" date="2024-02" db="EMBL/GenBank/DDBJ databases">
        <title>Chromosome-scale genome assembly of the rough periwinkle Littorina saxatilis.</title>
        <authorList>
            <person name="De Jode A."/>
            <person name="Faria R."/>
            <person name="Formenti G."/>
            <person name="Sims Y."/>
            <person name="Smith T.P."/>
            <person name="Tracey A."/>
            <person name="Wood J.M.D."/>
            <person name="Zagrodzka Z.B."/>
            <person name="Johannesson K."/>
            <person name="Butlin R.K."/>
            <person name="Leder E.H."/>
        </authorList>
    </citation>
    <scope>NUCLEOTIDE SEQUENCE [LARGE SCALE GENOMIC DNA]</scope>
    <source>
        <strain evidence="1">Snail1</strain>
        <tissue evidence="1">Muscle</tissue>
    </source>
</reference>
<accession>A0AAN9GIT3</accession>
<keyword evidence="2" id="KW-1185">Reference proteome</keyword>
<sequence length="80" mass="9104">MKVLNKSLGEYVYDESFNRKVRNESYVSGWCNRYYGCHFNFVCLFCDRLFCQRNPVIVVASSNYGVLSNGHHGSPVGASI</sequence>
<name>A0AAN9GIT3_9CAEN</name>
<dbReference type="Proteomes" id="UP001374579">
    <property type="component" value="Unassembled WGS sequence"/>
</dbReference>
<comment type="caution">
    <text evidence="1">The sequence shown here is derived from an EMBL/GenBank/DDBJ whole genome shotgun (WGS) entry which is preliminary data.</text>
</comment>
<gene>
    <name evidence="1" type="ORF">V1264_016100</name>
</gene>
<organism evidence="1 2">
    <name type="scientific">Littorina saxatilis</name>
    <dbReference type="NCBI Taxonomy" id="31220"/>
    <lineage>
        <taxon>Eukaryota</taxon>
        <taxon>Metazoa</taxon>
        <taxon>Spiralia</taxon>
        <taxon>Lophotrochozoa</taxon>
        <taxon>Mollusca</taxon>
        <taxon>Gastropoda</taxon>
        <taxon>Caenogastropoda</taxon>
        <taxon>Littorinimorpha</taxon>
        <taxon>Littorinoidea</taxon>
        <taxon>Littorinidae</taxon>
        <taxon>Littorina</taxon>
    </lineage>
</organism>
<evidence type="ECO:0000313" key="1">
    <source>
        <dbReference type="EMBL" id="KAK7108350.1"/>
    </source>
</evidence>